<dbReference type="InterPro" id="IPR043502">
    <property type="entry name" value="DNA/RNA_pol_sf"/>
</dbReference>
<dbReference type="InterPro" id="IPR043128">
    <property type="entry name" value="Rev_trsase/Diguanyl_cyclase"/>
</dbReference>
<evidence type="ECO:0000313" key="3">
    <source>
        <dbReference type="Proteomes" id="UP000326396"/>
    </source>
</evidence>
<gene>
    <name evidence="2" type="ORF">E3N88_00394</name>
</gene>
<dbReference type="FunFam" id="3.30.70.270:FF:000026">
    <property type="entry name" value="Transposon Ty3-G Gag-Pol polyprotein"/>
    <property type="match status" value="1"/>
</dbReference>
<feature type="domain" description="Reverse transcriptase/retrotransposon-derived protein RNase H-like" evidence="1">
    <location>
        <begin position="86"/>
        <end position="180"/>
    </location>
</feature>
<comment type="caution">
    <text evidence="2">The sequence shown here is derived from an EMBL/GenBank/DDBJ whole genome shotgun (WGS) entry which is preliminary data.</text>
</comment>
<keyword evidence="3" id="KW-1185">Reference proteome</keyword>
<organism evidence="2 3">
    <name type="scientific">Mikania micrantha</name>
    <name type="common">bitter vine</name>
    <dbReference type="NCBI Taxonomy" id="192012"/>
    <lineage>
        <taxon>Eukaryota</taxon>
        <taxon>Viridiplantae</taxon>
        <taxon>Streptophyta</taxon>
        <taxon>Embryophyta</taxon>
        <taxon>Tracheophyta</taxon>
        <taxon>Spermatophyta</taxon>
        <taxon>Magnoliopsida</taxon>
        <taxon>eudicotyledons</taxon>
        <taxon>Gunneridae</taxon>
        <taxon>Pentapetalae</taxon>
        <taxon>asterids</taxon>
        <taxon>campanulids</taxon>
        <taxon>Asterales</taxon>
        <taxon>Asteraceae</taxon>
        <taxon>Asteroideae</taxon>
        <taxon>Heliantheae alliance</taxon>
        <taxon>Eupatorieae</taxon>
        <taxon>Mikania</taxon>
    </lineage>
</organism>
<dbReference type="SUPFAM" id="SSF56672">
    <property type="entry name" value="DNA/RNA polymerases"/>
    <property type="match status" value="1"/>
</dbReference>
<evidence type="ECO:0000313" key="2">
    <source>
        <dbReference type="EMBL" id="KAD7477258.1"/>
    </source>
</evidence>
<reference evidence="2 3" key="1">
    <citation type="submission" date="2019-05" db="EMBL/GenBank/DDBJ databases">
        <title>Mikania micrantha, genome provides insights into the molecular mechanism of rapid growth.</title>
        <authorList>
            <person name="Liu B."/>
        </authorList>
    </citation>
    <scope>NUCLEOTIDE SEQUENCE [LARGE SCALE GENOMIC DNA]</scope>
    <source>
        <strain evidence="2">NLD-2019</strain>
        <tissue evidence="2">Leaf</tissue>
    </source>
</reference>
<name>A0A5N6Q051_9ASTR</name>
<dbReference type="Gene3D" id="3.30.70.270">
    <property type="match status" value="1"/>
</dbReference>
<dbReference type="InterPro" id="IPR041577">
    <property type="entry name" value="RT_RNaseH_2"/>
</dbReference>
<dbReference type="PANTHER" id="PTHR34072">
    <property type="entry name" value="ENZYMATIC POLYPROTEIN-RELATED"/>
    <property type="match status" value="1"/>
</dbReference>
<proteinExistence type="predicted"/>
<dbReference type="AlphaFoldDB" id="A0A5N6Q051"/>
<dbReference type="EMBL" id="SZYD01000001">
    <property type="protein sequence ID" value="KAD7477258.1"/>
    <property type="molecule type" value="Genomic_DNA"/>
</dbReference>
<sequence>MGSRNHHGIRRWCSKDGWLGRSRWRKRQAKRWIGIEAIKNWDTPTTPMEIRLFLGLADYYRRFISNFSKIALPLTKLTPKSEPFVWEQKQQKALQTLKQKLCDAPILTFLEVTDDFAVYCDASHQGLGFVLIQRDKVIEYASRQLKIHEKNYTTHDLELGDVVFALNIWRHDLYCTKCTIFTDHMNLQHNFDQKELNMQ</sequence>
<dbReference type="PANTHER" id="PTHR34072:SF52">
    <property type="entry name" value="RIBONUCLEASE H"/>
    <property type="match status" value="1"/>
</dbReference>
<dbReference type="Proteomes" id="UP000326396">
    <property type="component" value="Linkage Group LG1"/>
</dbReference>
<protein>
    <recommendedName>
        <fullName evidence="1">Reverse transcriptase/retrotransposon-derived protein RNase H-like domain-containing protein</fullName>
    </recommendedName>
</protein>
<dbReference type="Pfam" id="PF17919">
    <property type="entry name" value="RT_RNaseH_2"/>
    <property type="match status" value="1"/>
</dbReference>
<dbReference type="OrthoDB" id="415724at2759"/>
<evidence type="ECO:0000259" key="1">
    <source>
        <dbReference type="Pfam" id="PF17919"/>
    </source>
</evidence>
<accession>A0A5N6Q051</accession>